<reference evidence="10" key="1">
    <citation type="journal article" date="2016" name="Genome Announc.">
        <title>Genome sequences of three species of Hanseniaspora isolated from spontaneous wine fermentations.</title>
        <authorList>
            <person name="Sternes P.R."/>
            <person name="Lee D."/>
            <person name="Kutyna D.R."/>
            <person name="Borneman A.R."/>
        </authorList>
    </citation>
    <scope>NUCLEOTIDE SEQUENCE [LARGE SCALE GENOMIC DNA]</scope>
    <source>
        <strain evidence="10">AWRI3579</strain>
    </source>
</reference>
<dbReference type="FunCoup" id="A0A1E5RB11">
    <property type="interactions" value="751"/>
</dbReference>
<organism evidence="9 10">
    <name type="scientific">Hanseniaspora osmophila</name>
    <dbReference type="NCBI Taxonomy" id="56408"/>
    <lineage>
        <taxon>Eukaryota</taxon>
        <taxon>Fungi</taxon>
        <taxon>Dikarya</taxon>
        <taxon>Ascomycota</taxon>
        <taxon>Saccharomycotina</taxon>
        <taxon>Saccharomycetes</taxon>
        <taxon>Saccharomycodales</taxon>
        <taxon>Saccharomycodaceae</taxon>
        <taxon>Hanseniaspora</taxon>
    </lineage>
</organism>
<comment type="function">
    <text evidence="7">S-adenosyl-L-methionine-dependent protein-lysine N-methyltransferase that mono- and dimethylates elongation factor 1-alpha at 'Lys-316'. May play a role in intracellular transport.</text>
</comment>
<keyword evidence="10" id="KW-1185">Reference proteome</keyword>
<evidence type="ECO:0000313" key="10">
    <source>
        <dbReference type="Proteomes" id="UP000095728"/>
    </source>
</evidence>
<dbReference type="GO" id="GO:0016192">
    <property type="term" value="P:vesicle-mediated transport"/>
    <property type="evidence" value="ECO:0007669"/>
    <property type="project" value="UniProtKB-UniRule"/>
</dbReference>
<comment type="similarity">
    <text evidence="7">Belongs to the class I-like SAM-binding methyltransferase superfamily. EFM4 family.</text>
</comment>
<dbReference type="OrthoDB" id="10069295at2759"/>
<dbReference type="GO" id="GO:0032259">
    <property type="term" value="P:methylation"/>
    <property type="evidence" value="ECO:0007669"/>
    <property type="project" value="UniProtKB-KW"/>
</dbReference>
<dbReference type="EC" id="2.1.1.-" evidence="7"/>
<dbReference type="PANTHER" id="PTHR12843">
    <property type="entry name" value="PROTEIN-LYSINE N-METHYLTRANSFERASE METTL10"/>
    <property type="match status" value="1"/>
</dbReference>
<comment type="caution">
    <text evidence="9">The sequence shown here is derived from an EMBL/GenBank/DDBJ whole genome shotgun (WGS) entry which is preliminary data.</text>
</comment>
<accession>A0A1E5RB11</accession>
<evidence type="ECO:0000256" key="2">
    <source>
        <dbReference type="ARBA" id="ARBA00022448"/>
    </source>
</evidence>
<dbReference type="Pfam" id="PF13847">
    <property type="entry name" value="Methyltransf_31"/>
    <property type="match status" value="1"/>
</dbReference>
<gene>
    <name evidence="7" type="primary">EFM4</name>
    <name evidence="9" type="ORF">AWRI3579_g2859</name>
</gene>
<dbReference type="AlphaFoldDB" id="A0A1E5RB11"/>
<comment type="subcellular location">
    <subcellularLocation>
        <location evidence="1 7">Cytoplasm</location>
    </subcellularLocation>
</comment>
<dbReference type="Proteomes" id="UP000095728">
    <property type="component" value="Unassembled WGS sequence"/>
</dbReference>
<dbReference type="EMBL" id="LPNM01000008">
    <property type="protein sequence ID" value="OEJ84088.1"/>
    <property type="molecule type" value="Genomic_DNA"/>
</dbReference>
<dbReference type="STRING" id="56408.A0A1E5RB11"/>
<dbReference type="InterPro" id="IPR029063">
    <property type="entry name" value="SAM-dependent_MTases_sf"/>
</dbReference>
<dbReference type="InterPro" id="IPR025714">
    <property type="entry name" value="Methyltranfer_dom"/>
</dbReference>
<dbReference type="GO" id="GO:0005737">
    <property type="term" value="C:cytoplasm"/>
    <property type="evidence" value="ECO:0007669"/>
    <property type="project" value="UniProtKB-SubCell"/>
</dbReference>
<dbReference type="InterPro" id="IPR026635">
    <property type="entry name" value="Efm4/METTL10"/>
</dbReference>
<evidence type="ECO:0000259" key="8">
    <source>
        <dbReference type="Pfam" id="PF13847"/>
    </source>
</evidence>
<evidence type="ECO:0000256" key="1">
    <source>
        <dbReference type="ARBA" id="ARBA00004496"/>
    </source>
</evidence>
<dbReference type="HAMAP" id="MF_03188">
    <property type="entry name" value="Methyltr_EFM4"/>
    <property type="match status" value="1"/>
</dbReference>
<dbReference type="SUPFAM" id="SSF53335">
    <property type="entry name" value="S-adenosyl-L-methionine-dependent methyltransferases"/>
    <property type="match status" value="1"/>
</dbReference>
<evidence type="ECO:0000256" key="3">
    <source>
        <dbReference type="ARBA" id="ARBA00022490"/>
    </source>
</evidence>
<evidence type="ECO:0000256" key="5">
    <source>
        <dbReference type="ARBA" id="ARBA00022679"/>
    </source>
</evidence>
<dbReference type="FunFam" id="3.40.50.150:FF:000287">
    <property type="entry name" value="Protein-lysine N-methyltransferase EFM4"/>
    <property type="match status" value="1"/>
</dbReference>
<dbReference type="Gene3D" id="3.40.50.150">
    <property type="entry name" value="Vaccinia Virus protein VP39"/>
    <property type="match status" value="1"/>
</dbReference>
<protein>
    <recommendedName>
        <fullName evidence="7">Protein-lysine N-methyltransferase EFM4</fullName>
        <ecNumber evidence="7">2.1.1.-</ecNumber>
    </recommendedName>
    <alternativeName>
        <fullName evidence="7">Elongation factor methyltransferase 4</fullName>
    </alternativeName>
</protein>
<evidence type="ECO:0000313" key="9">
    <source>
        <dbReference type="EMBL" id="OEJ84088.1"/>
    </source>
</evidence>
<evidence type="ECO:0000256" key="6">
    <source>
        <dbReference type="ARBA" id="ARBA00022691"/>
    </source>
</evidence>
<dbReference type="GO" id="GO:0016279">
    <property type="term" value="F:protein-lysine N-methyltransferase activity"/>
    <property type="evidence" value="ECO:0007669"/>
    <property type="project" value="UniProtKB-UniRule"/>
</dbReference>
<evidence type="ECO:0000256" key="4">
    <source>
        <dbReference type="ARBA" id="ARBA00022603"/>
    </source>
</evidence>
<evidence type="ECO:0000256" key="7">
    <source>
        <dbReference type="HAMAP-Rule" id="MF_03188"/>
    </source>
</evidence>
<dbReference type="CDD" id="cd02440">
    <property type="entry name" value="AdoMet_MTases"/>
    <property type="match status" value="1"/>
</dbReference>
<sequence>MEDTTKLNKSKLGTKQYWDDFYNKEKENFNENPDDTGECWFNDSDAEEKMIDFLMNNLNDTTSSVLINEKSTMIDLGTGNGHLLFQLWEEGFKQNKMLGVDYSEQSVLFSKDILEEVYKDAKDTIDFKHADIFNDSWNPGQFDIVLDKGTLDAIALSGLTFSNNQTVVDVYPNVIEKILKPNGCFLITSCNFTEQELIKTIEKSGHLKLWKTIKYPVFEFGGIKGSTICTCAFTTV</sequence>
<keyword evidence="2 7" id="KW-0813">Transport</keyword>
<proteinExistence type="inferred from homology"/>
<feature type="domain" description="Methyltransferase" evidence="8">
    <location>
        <begin position="68"/>
        <end position="222"/>
    </location>
</feature>
<name>A0A1E5RB11_9ASCO</name>
<dbReference type="PANTHER" id="PTHR12843:SF5">
    <property type="entry name" value="EEF1A LYSINE METHYLTRANSFERASE 2"/>
    <property type="match status" value="1"/>
</dbReference>
<keyword evidence="3 7" id="KW-0963">Cytoplasm</keyword>
<keyword evidence="5 7" id="KW-0808">Transferase</keyword>
<dbReference type="InParanoid" id="A0A1E5RB11"/>
<keyword evidence="6 7" id="KW-0949">S-adenosyl-L-methionine</keyword>
<keyword evidence="4 7" id="KW-0489">Methyltransferase</keyword>